<reference evidence="3" key="1">
    <citation type="submission" date="2016-10" db="EMBL/GenBank/DDBJ databases">
        <authorList>
            <person name="Varghese N."/>
            <person name="Submissions S."/>
        </authorList>
    </citation>
    <scope>NUCLEOTIDE SEQUENCE [LARGE SCALE GENOMIC DNA]</scope>
    <source>
        <strain evidence="3">DSM 17875</strain>
    </source>
</reference>
<proteinExistence type="predicted"/>
<evidence type="ECO:0000313" key="3">
    <source>
        <dbReference type="Proteomes" id="UP000243232"/>
    </source>
</evidence>
<dbReference type="InterPro" id="IPR019267">
    <property type="entry name" value="CRISPR-assoc_Cas6_C"/>
</dbReference>
<sequence>MTLAALAPMQQPPIERWLLQVTPQTPIPQCEQAGSMLRGAFGHALKALACKCPAEQHAADCIYQQIFEPLAPADWPVRYQDCPPAFVLTPPAAKNAAQSPLSIAFTLLGPSLQHAELIWSAWQLAAHLGLGNERISASIERQQILSQPPEAPAHGPLTLNFCSPLLIKRKLPGAMTSSPLQADQLGAADLFIALHRRLQLTHHLYGVHLTPPPALQHWLEIAEACEVVTRLKPVHFARRSNRQQQRMPLFGLCGTLQLRGPLDADLRASLALAQWLHIGGKTALGLGAFTLHGTDDLTFVPGNHRA</sequence>
<dbReference type="RefSeq" id="WP_157718837.1">
    <property type="nucleotide sequence ID" value="NZ_LT629785.1"/>
</dbReference>
<dbReference type="Proteomes" id="UP000243232">
    <property type="component" value="Chromosome I"/>
</dbReference>
<dbReference type="STRING" id="364197.SAMN05216296_1965"/>
<accession>A0A1H2G1B1</accession>
<name>A0A1H2G1B1_9PSED</name>
<dbReference type="OrthoDB" id="9787241at2"/>
<evidence type="ECO:0000259" key="1">
    <source>
        <dbReference type="Pfam" id="PF10040"/>
    </source>
</evidence>
<dbReference type="Pfam" id="PF10040">
    <property type="entry name" value="CRISPR_Cas6"/>
    <property type="match status" value="1"/>
</dbReference>
<keyword evidence="3" id="KW-1185">Reference proteome</keyword>
<feature type="domain" description="CRISPR-associated protein Cas6 C-terminal" evidence="1">
    <location>
        <begin position="159"/>
        <end position="288"/>
    </location>
</feature>
<dbReference type="EMBL" id="LT629785">
    <property type="protein sequence ID" value="SDU13357.1"/>
    <property type="molecule type" value="Genomic_DNA"/>
</dbReference>
<protein>
    <submittedName>
        <fullName evidence="2">Uncharacterized conserved protein</fullName>
    </submittedName>
</protein>
<organism evidence="2 3">
    <name type="scientific">Pseudomonas pohangensis</name>
    <dbReference type="NCBI Taxonomy" id="364197"/>
    <lineage>
        <taxon>Bacteria</taxon>
        <taxon>Pseudomonadati</taxon>
        <taxon>Pseudomonadota</taxon>
        <taxon>Gammaproteobacteria</taxon>
        <taxon>Pseudomonadales</taxon>
        <taxon>Pseudomonadaceae</taxon>
        <taxon>Pseudomonas</taxon>
    </lineage>
</organism>
<evidence type="ECO:0000313" key="2">
    <source>
        <dbReference type="EMBL" id="SDU13357.1"/>
    </source>
</evidence>
<dbReference type="AlphaFoldDB" id="A0A1H2G1B1"/>
<gene>
    <name evidence="2" type="ORF">SAMN05216296_1965</name>
</gene>